<evidence type="ECO:0000313" key="1">
    <source>
        <dbReference type="EMBL" id="ASW42481.1"/>
    </source>
</evidence>
<dbReference type="PANTHER" id="PTHR38075">
    <property type="entry name" value="DUF4139 DOMAIN-CONTAINING PROTEIN"/>
    <property type="match status" value="1"/>
</dbReference>
<dbReference type="Proteomes" id="UP000264883">
    <property type="component" value="Chromosome"/>
</dbReference>
<name>A0A343JAC3_9CLOT</name>
<dbReference type="KEGG" id="cia:BEN51_03000"/>
<dbReference type="EMBL" id="CP016786">
    <property type="protein sequence ID" value="ASW42481.1"/>
    <property type="molecule type" value="Genomic_DNA"/>
</dbReference>
<proteinExistence type="predicted"/>
<gene>
    <name evidence="1" type="ORF">BEN51_03000</name>
</gene>
<dbReference type="OrthoDB" id="9783078at2"/>
<evidence type="ECO:0008006" key="3">
    <source>
        <dbReference type="Google" id="ProtNLM"/>
    </source>
</evidence>
<dbReference type="PANTHER" id="PTHR38075:SF1">
    <property type="entry name" value="DUF4139 DOMAIN-CONTAINING PROTEIN"/>
    <property type="match status" value="1"/>
</dbReference>
<dbReference type="AlphaFoldDB" id="A0A343JAC3"/>
<reference evidence="1 2" key="1">
    <citation type="submission" date="2016-08" db="EMBL/GenBank/DDBJ databases">
        <title>Complete Genome Sequence Of The Indigo Reducing Clostridium isatidis DSM15098.</title>
        <authorList>
            <person name="Little G.T."/>
            <person name="Minton N.P."/>
        </authorList>
    </citation>
    <scope>NUCLEOTIDE SEQUENCE [LARGE SCALE GENOMIC DNA]</scope>
    <source>
        <strain evidence="1 2">DSM 15098</strain>
    </source>
</reference>
<evidence type="ECO:0000313" key="2">
    <source>
        <dbReference type="Proteomes" id="UP000264883"/>
    </source>
</evidence>
<protein>
    <recommendedName>
        <fullName evidence="3">DUF4139 domain-containing protein</fullName>
    </recommendedName>
</protein>
<organism evidence="1 2">
    <name type="scientific">Clostridium isatidis</name>
    <dbReference type="NCBI Taxonomy" id="182773"/>
    <lineage>
        <taxon>Bacteria</taxon>
        <taxon>Bacillati</taxon>
        <taxon>Bacillota</taxon>
        <taxon>Clostridia</taxon>
        <taxon>Eubacteriales</taxon>
        <taxon>Clostridiaceae</taxon>
        <taxon>Clostridium</taxon>
    </lineage>
</organism>
<sequence length="374" mass="43135">MYIKSTKNQNKKLSITVYNNTALIYEKRNLGKSKSELTIEYFDISKDIIETSLLVLGINYNFLNINYLCCTNNENKNNIPNSCLSCEELIPNSIMIKGNNYNCREIEVYYLTKNINWLSSYVIILERETLNIKSWFNLINNSGIDYLNAEIKFVAGNVRLPQESSIIAYKSSAIETINVTVEELGDYYSYKLPDKYDLNNNTLKKIKNFSAFDISYNKIYDFGYAKLVADIKIKFFNTIENNLGFTLPAGDVYFYESTDNKLEFLGGNSIENIGENREVSLVIGEALDVTAKRNILEHIRYNDYTLKKVQFIITNTKDENVFVTISEAIYSPWQMESSSDNFILDPNGNPIFEVLVPANSEKKILFTYRYNINN</sequence>
<dbReference type="RefSeq" id="WP_119864618.1">
    <property type="nucleotide sequence ID" value="NZ_CP016786.1"/>
</dbReference>
<accession>A0A343JAC3</accession>
<keyword evidence="2" id="KW-1185">Reference proteome</keyword>